<feature type="transmembrane region" description="Helical" evidence="8">
    <location>
        <begin position="88"/>
        <end position="110"/>
    </location>
</feature>
<evidence type="ECO:0000256" key="2">
    <source>
        <dbReference type="ARBA" id="ARBA00022692"/>
    </source>
</evidence>
<keyword evidence="12" id="KW-1185">Reference proteome</keyword>
<feature type="transmembrane region" description="Helical" evidence="8">
    <location>
        <begin position="184"/>
        <end position="208"/>
    </location>
</feature>
<dbReference type="PROSITE" id="PS50262">
    <property type="entry name" value="G_PROTEIN_RECEP_F1_2"/>
    <property type="match status" value="1"/>
</dbReference>
<evidence type="ECO:0000256" key="4">
    <source>
        <dbReference type="ARBA" id="ARBA00023040"/>
    </source>
</evidence>
<dbReference type="PANTHER" id="PTHR24243:SF230">
    <property type="entry name" value="G-PROTEIN COUPLED RECEPTORS FAMILY 1 PROFILE DOMAIN-CONTAINING PROTEIN"/>
    <property type="match status" value="1"/>
</dbReference>
<proteinExistence type="predicted"/>
<dbReference type="Gene3D" id="1.20.1070.10">
    <property type="entry name" value="Rhodopsin 7-helix transmembrane proteins"/>
    <property type="match status" value="1"/>
</dbReference>
<name>A0A9D4SAR4_DREPO</name>
<feature type="transmembrane region" description="Helical" evidence="8">
    <location>
        <begin position="7"/>
        <end position="27"/>
    </location>
</feature>
<keyword evidence="3 8" id="KW-1133">Transmembrane helix</keyword>
<feature type="domain" description="G-protein coupled receptors family 1 profile" evidence="9">
    <location>
        <begin position="1"/>
        <end position="213"/>
    </location>
</feature>
<protein>
    <recommendedName>
        <fullName evidence="9">G-protein coupled receptors family 1 profile domain-containing protein</fullName>
    </recommendedName>
</protein>
<evidence type="ECO:0000256" key="8">
    <source>
        <dbReference type="SAM" id="Phobius"/>
    </source>
</evidence>
<dbReference type="GO" id="GO:0005886">
    <property type="term" value="C:plasma membrane"/>
    <property type="evidence" value="ECO:0007669"/>
    <property type="project" value="TreeGrafter"/>
</dbReference>
<comment type="caution">
    <text evidence="10">The sequence shown here is derived from an EMBL/GenBank/DDBJ whole genome shotgun (WGS) entry which is preliminary data.</text>
</comment>
<accession>A0A9D4SAR4</accession>
<sequence>MTSTAVFLFALALSDTLVLFSTLLPVWVLYTWGIDINMLSNPGCKTIVHLAYCSTHLSSWLIVAVTLERTACVLFPHKVRLGCSPRNAGLIIVTIVLAVFGINVILLVIFDVNGYTGWTCAPSTTENYDLLYYNYGWIDFTLTFGAPFLLLLIGNVTIVVQLARSRSRRQRTNISDQARDTRPVSVLMIGLCMLFLVTMTPISVFLLYSPLPA</sequence>
<feature type="transmembrane region" description="Helical" evidence="8">
    <location>
        <begin position="140"/>
        <end position="163"/>
    </location>
</feature>
<dbReference type="Pfam" id="PF00001">
    <property type="entry name" value="7tm_1"/>
    <property type="match status" value="1"/>
</dbReference>
<evidence type="ECO:0000256" key="1">
    <source>
        <dbReference type="ARBA" id="ARBA00004141"/>
    </source>
</evidence>
<gene>
    <name evidence="10" type="ORF">DPMN_020986</name>
    <name evidence="11" type="ORF">DPMN_020991</name>
</gene>
<keyword evidence="5 8" id="KW-0472">Membrane</keyword>
<dbReference type="PANTHER" id="PTHR24243">
    <property type="entry name" value="G-PROTEIN COUPLED RECEPTOR"/>
    <property type="match status" value="1"/>
</dbReference>
<evidence type="ECO:0000256" key="5">
    <source>
        <dbReference type="ARBA" id="ARBA00023136"/>
    </source>
</evidence>
<dbReference type="EMBL" id="JAIWYP010000001">
    <property type="protein sequence ID" value="KAH3896810.1"/>
    <property type="molecule type" value="Genomic_DNA"/>
</dbReference>
<organism evidence="10 12">
    <name type="scientific">Dreissena polymorpha</name>
    <name type="common">Zebra mussel</name>
    <name type="synonym">Mytilus polymorpha</name>
    <dbReference type="NCBI Taxonomy" id="45954"/>
    <lineage>
        <taxon>Eukaryota</taxon>
        <taxon>Metazoa</taxon>
        <taxon>Spiralia</taxon>
        <taxon>Lophotrochozoa</taxon>
        <taxon>Mollusca</taxon>
        <taxon>Bivalvia</taxon>
        <taxon>Autobranchia</taxon>
        <taxon>Heteroconchia</taxon>
        <taxon>Euheterodonta</taxon>
        <taxon>Imparidentia</taxon>
        <taxon>Neoheterodontei</taxon>
        <taxon>Myida</taxon>
        <taxon>Dreissenoidea</taxon>
        <taxon>Dreissenidae</taxon>
        <taxon>Dreissena</taxon>
    </lineage>
</organism>
<dbReference type="AlphaFoldDB" id="A0A9D4SAR4"/>
<reference evidence="10" key="2">
    <citation type="submission" date="2020-11" db="EMBL/GenBank/DDBJ databases">
        <authorList>
            <person name="McCartney M.A."/>
            <person name="Auch B."/>
            <person name="Kono T."/>
            <person name="Mallez S."/>
            <person name="Becker A."/>
            <person name="Gohl D.M."/>
            <person name="Silverstein K.A.T."/>
            <person name="Koren S."/>
            <person name="Bechman K.B."/>
            <person name="Herman A."/>
            <person name="Abrahante J.E."/>
            <person name="Garbe J."/>
        </authorList>
    </citation>
    <scope>NUCLEOTIDE SEQUENCE</scope>
    <source>
        <strain evidence="10">Duluth1</strain>
        <tissue evidence="10">Whole animal</tissue>
    </source>
</reference>
<dbReference type="InterPro" id="IPR000276">
    <property type="entry name" value="GPCR_Rhodpsn"/>
</dbReference>
<evidence type="ECO:0000313" key="12">
    <source>
        <dbReference type="Proteomes" id="UP000828390"/>
    </source>
</evidence>
<keyword evidence="7" id="KW-0807">Transducer</keyword>
<dbReference type="SUPFAM" id="SSF81321">
    <property type="entry name" value="Family A G protein-coupled receptor-like"/>
    <property type="match status" value="1"/>
</dbReference>
<feature type="transmembrane region" description="Helical" evidence="8">
    <location>
        <begin position="47"/>
        <end position="67"/>
    </location>
</feature>
<keyword evidence="4" id="KW-0297">G-protein coupled receptor</keyword>
<evidence type="ECO:0000313" key="11">
    <source>
        <dbReference type="EMBL" id="KAH3896810.1"/>
    </source>
</evidence>
<evidence type="ECO:0000313" key="10">
    <source>
        <dbReference type="EMBL" id="KAH3896805.1"/>
    </source>
</evidence>
<evidence type="ECO:0000256" key="7">
    <source>
        <dbReference type="ARBA" id="ARBA00023224"/>
    </source>
</evidence>
<evidence type="ECO:0000256" key="6">
    <source>
        <dbReference type="ARBA" id="ARBA00023170"/>
    </source>
</evidence>
<comment type="subcellular location">
    <subcellularLocation>
        <location evidence="1">Membrane</location>
        <topology evidence="1">Multi-pass membrane protein</topology>
    </subcellularLocation>
</comment>
<dbReference type="GO" id="GO:0004930">
    <property type="term" value="F:G protein-coupled receptor activity"/>
    <property type="evidence" value="ECO:0007669"/>
    <property type="project" value="UniProtKB-KW"/>
</dbReference>
<evidence type="ECO:0000256" key="3">
    <source>
        <dbReference type="ARBA" id="ARBA00022989"/>
    </source>
</evidence>
<dbReference type="InterPro" id="IPR017452">
    <property type="entry name" value="GPCR_Rhodpsn_7TM"/>
</dbReference>
<evidence type="ECO:0000259" key="9">
    <source>
        <dbReference type="PROSITE" id="PS50262"/>
    </source>
</evidence>
<reference evidence="10" key="1">
    <citation type="journal article" date="2019" name="bioRxiv">
        <title>The Genome of the Zebra Mussel, Dreissena polymorpha: A Resource for Invasive Species Research.</title>
        <authorList>
            <person name="McCartney M.A."/>
            <person name="Auch B."/>
            <person name="Kono T."/>
            <person name="Mallez S."/>
            <person name="Zhang Y."/>
            <person name="Obille A."/>
            <person name="Becker A."/>
            <person name="Abrahante J.E."/>
            <person name="Garbe J."/>
            <person name="Badalamenti J.P."/>
            <person name="Herman A."/>
            <person name="Mangelson H."/>
            <person name="Liachko I."/>
            <person name="Sullivan S."/>
            <person name="Sone E.D."/>
            <person name="Koren S."/>
            <person name="Silverstein K.A.T."/>
            <person name="Beckman K.B."/>
            <person name="Gohl D.M."/>
        </authorList>
    </citation>
    <scope>NUCLEOTIDE SEQUENCE</scope>
    <source>
        <strain evidence="10">Duluth1</strain>
        <tissue evidence="10">Whole animal</tissue>
    </source>
</reference>
<dbReference type="Proteomes" id="UP000828390">
    <property type="component" value="Unassembled WGS sequence"/>
</dbReference>
<dbReference type="EMBL" id="JAIWYP010000001">
    <property type="protein sequence ID" value="KAH3896805.1"/>
    <property type="molecule type" value="Genomic_DNA"/>
</dbReference>
<keyword evidence="2 8" id="KW-0812">Transmembrane</keyword>
<keyword evidence="6" id="KW-0675">Receptor</keyword>